<evidence type="ECO:0000256" key="1">
    <source>
        <dbReference type="PROSITE-ProRule" id="PRU00042"/>
    </source>
</evidence>
<reference evidence="3 4" key="1">
    <citation type="journal article" date="2016" name="Mol. Biol. Evol.">
        <title>Comparative Genomics of Early-Diverging Mushroom-Forming Fungi Provides Insights into the Origins of Lignocellulose Decay Capabilities.</title>
        <authorList>
            <person name="Nagy L.G."/>
            <person name="Riley R."/>
            <person name="Tritt A."/>
            <person name="Adam C."/>
            <person name="Daum C."/>
            <person name="Floudas D."/>
            <person name="Sun H."/>
            <person name="Yadav J.S."/>
            <person name="Pangilinan J."/>
            <person name="Larsson K.H."/>
            <person name="Matsuura K."/>
            <person name="Barry K."/>
            <person name="Labutti K."/>
            <person name="Kuo R."/>
            <person name="Ohm R.A."/>
            <person name="Bhattacharya S.S."/>
            <person name="Shirouzu T."/>
            <person name="Yoshinaga Y."/>
            <person name="Martin F.M."/>
            <person name="Grigoriev I.V."/>
            <person name="Hibbett D.S."/>
        </authorList>
    </citation>
    <scope>NUCLEOTIDE SEQUENCE [LARGE SCALE GENOMIC DNA]</scope>
    <source>
        <strain evidence="3 4">HHB12029</strain>
    </source>
</reference>
<dbReference type="EMBL" id="KV425975">
    <property type="protein sequence ID" value="KZV94301.1"/>
    <property type="molecule type" value="Genomic_DNA"/>
</dbReference>
<proteinExistence type="predicted"/>
<evidence type="ECO:0000313" key="4">
    <source>
        <dbReference type="Proteomes" id="UP000077266"/>
    </source>
</evidence>
<dbReference type="InterPro" id="IPR013087">
    <property type="entry name" value="Znf_C2H2_type"/>
</dbReference>
<keyword evidence="1" id="KW-0862">Zinc</keyword>
<dbReference type="STRING" id="1314781.A0A165J411"/>
<accession>A0A165J411</accession>
<dbReference type="InterPro" id="IPR036236">
    <property type="entry name" value="Znf_C2H2_sf"/>
</dbReference>
<keyword evidence="4" id="KW-1185">Reference proteome</keyword>
<dbReference type="Gene3D" id="3.30.160.60">
    <property type="entry name" value="Classic Zinc Finger"/>
    <property type="match status" value="2"/>
</dbReference>
<dbReference type="Proteomes" id="UP000077266">
    <property type="component" value="Unassembled WGS sequence"/>
</dbReference>
<gene>
    <name evidence="3" type="ORF">EXIGLDRAFT_611897</name>
</gene>
<sequence>MSLCTPYVHRSRYRTCSRNPDLPTKVDLSYTCDVCGAFFRRKCDGERHYRSHTGARPFNCYGGCKKAFRRADGRSRHWAVYPGCELQHKRNIKGTPEGLRLERLILKRQTRVELVAQGASRLEIDRVLRRL</sequence>
<protein>
    <recommendedName>
        <fullName evidence="2">C2H2-type domain-containing protein</fullName>
    </recommendedName>
</protein>
<dbReference type="AlphaFoldDB" id="A0A165J411"/>
<organism evidence="3 4">
    <name type="scientific">Exidia glandulosa HHB12029</name>
    <dbReference type="NCBI Taxonomy" id="1314781"/>
    <lineage>
        <taxon>Eukaryota</taxon>
        <taxon>Fungi</taxon>
        <taxon>Dikarya</taxon>
        <taxon>Basidiomycota</taxon>
        <taxon>Agaricomycotina</taxon>
        <taxon>Agaricomycetes</taxon>
        <taxon>Auriculariales</taxon>
        <taxon>Exidiaceae</taxon>
        <taxon>Exidia</taxon>
    </lineage>
</organism>
<dbReference type="PROSITE" id="PS00028">
    <property type="entry name" value="ZINC_FINGER_C2H2_1"/>
    <property type="match status" value="1"/>
</dbReference>
<dbReference type="Pfam" id="PF00096">
    <property type="entry name" value="zf-C2H2"/>
    <property type="match status" value="1"/>
</dbReference>
<keyword evidence="1" id="KW-0479">Metal-binding</keyword>
<dbReference type="SUPFAM" id="SSF57667">
    <property type="entry name" value="beta-beta-alpha zinc fingers"/>
    <property type="match status" value="1"/>
</dbReference>
<name>A0A165J411_EXIGL</name>
<feature type="domain" description="C2H2-type" evidence="2">
    <location>
        <begin position="30"/>
        <end position="57"/>
    </location>
</feature>
<dbReference type="PROSITE" id="PS50157">
    <property type="entry name" value="ZINC_FINGER_C2H2_2"/>
    <property type="match status" value="1"/>
</dbReference>
<evidence type="ECO:0000313" key="3">
    <source>
        <dbReference type="EMBL" id="KZV94301.1"/>
    </source>
</evidence>
<dbReference type="OrthoDB" id="3437960at2759"/>
<evidence type="ECO:0000259" key="2">
    <source>
        <dbReference type="PROSITE" id="PS50157"/>
    </source>
</evidence>
<dbReference type="GO" id="GO:0008270">
    <property type="term" value="F:zinc ion binding"/>
    <property type="evidence" value="ECO:0007669"/>
    <property type="project" value="UniProtKB-KW"/>
</dbReference>
<dbReference type="InParanoid" id="A0A165J411"/>
<keyword evidence="1" id="KW-0863">Zinc-finger</keyword>